<dbReference type="EMBL" id="SMBZ01000071">
    <property type="protein sequence ID" value="TCV05651.1"/>
    <property type="molecule type" value="Genomic_DNA"/>
</dbReference>
<dbReference type="RefSeq" id="WP_132779169.1">
    <property type="nucleotide sequence ID" value="NZ_SMBZ01000071.1"/>
</dbReference>
<dbReference type="AlphaFoldDB" id="A0A4V2VTA8"/>
<evidence type="ECO:0000259" key="1">
    <source>
        <dbReference type="Pfam" id="PF05272"/>
    </source>
</evidence>
<accession>A0A4V2VTA8</accession>
<keyword evidence="3" id="KW-1185">Reference proteome</keyword>
<sequence length="393" mass="46357">MTKRDDASSIQKVVEYLVEQYDFRRNILTNTVEFKLKTDSNYQEVNENNLYLNLRIEVGIKASISDILVFLGSDYVEDYDPLNEYFISIKSRYNPNVHGDYIEKFCSYIKTQDQERFNLQLKKWLVRTVLCALKNDYFNKQTFVFQSEIQNMGKTSLCRFIVPKPLTSYYIENIGLDKDSTIALSSNFICILDELASLTKFEINALKAIMSKLYINVRHPYERKAKSSPRRISFIGSTNQTEFLTDDSNVRWLCFRIQEINWDYKKDVDIDIVWSHAYYLLQSGFKYEMTREEIHQNEIANDSFKVSSVEFEVLQKYLSPGTVDNYHRELLSSEIMHELQMKTYPKLNAKELHKALKRLGFQSHQRRGYIDVAGEKKEHPVKVYYVLDNLLTT</sequence>
<gene>
    <name evidence="2" type="ORF">EDC17_10715</name>
</gene>
<name>A0A4V2VTA8_9SPHI</name>
<dbReference type="OrthoDB" id="9801888at2"/>
<evidence type="ECO:0000313" key="2">
    <source>
        <dbReference type="EMBL" id="TCV05651.1"/>
    </source>
</evidence>
<comment type="caution">
    <text evidence="2">The sequence shown here is derived from an EMBL/GenBank/DDBJ whole genome shotgun (WGS) entry which is preliminary data.</text>
</comment>
<organism evidence="2 3">
    <name type="scientific">Sphingobacterium alimentarium</name>
    <dbReference type="NCBI Taxonomy" id="797292"/>
    <lineage>
        <taxon>Bacteria</taxon>
        <taxon>Pseudomonadati</taxon>
        <taxon>Bacteroidota</taxon>
        <taxon>Sphingobacteriia</taxon>
        <taxon>Sphingobacteriales</taxon>
        <taxon>Sphingobacteriaceae</taxon>
        <taxon>Sphingobacterium</taxon>
    </lineage>
</organism>
<evidence type="ECO:0000313" key="3">
    <source>
        <dbReference type="Proteomes" id="UP000295197"/>
    </source>
</evidence>
<proteinExistence type="predicted"/>
<feature type="domain" description="Virulence-associated protein E-like" evidence="1">
    <location>
        <begin position="105"/>
        <end position="304"/>
    </location>
</feature>
<dbReference type="Proteomes" id="UP000295197">
    <property type="component" value="Unassembled WGS sequence"/>
</dbReference>
<dbReference type="PANTHER" id="PTHR34985:SF1">
    <property type="entry name" value="SLR0554 PROTEIN"/>
    <property type="match status" value="1"/>
</dbReference>
<dbReference type="Pfam" id="PF05272">
    <property type="entry name" value="VapE-like_dom"/>
    <property type="match status" value="1"/>
</dbReference>
<dbReference type="PANTHER" id="PTHR34985">
    <property type="entry name" value="SLR0554 PROTEIN"/>
    <property type="match status" value="1"/>
</dbReference>
<protein>
    <submittedName>
        <fullName evidence="2">Virulence-associated protein E</fullName>
    </submittedName>
</protein>
<reference evidence="2 3" key="1">
    <citation type="submission" date="2019-03" db="EMBL/GenBank/DDBJ databases">
        <title>Genomic Encyclopedia of Type Strains, Phase IV (KMG-IV): sequencing the most valuable type-strain genomes for metagenomic binning, comparative biology and taxonomic classification.</title>
        <authorList>
            <person name="Goeker M."/>
        </authorList>
    </citation>
    <scope>NUCLEOTIDE SEQUENCE [LARGE SCALE GENOMIC DNA]</scope>
    <source>
        <strain evidence="2 3">DSM 22362</strain>
    </source>
</reference>
<dbReference type="InterPro" id="IPR007936">
    <property type="entry name" value="VapE-like_dom"/>
</dbReference>